<protein>
    <submittedName>
        <fullName evidence="2">Uncharacterized protein</fullName>
    </submittedName>
</protein>
<sequence length="37" mass="3857">MADGYILDATARGRCPFGGVSSGQRVPQSGEARGFEL</sequence>
<proteinExistence type="predicted"/>
<reference evidence="2 3" key="1">
    <citation type="submission" date="2013-12" db="EMBL/GenBank/DDBJ databases">
        <authorList>
            <person name="Madinger N."/>
            <person name="Lenaerts A."/>
            <person name="Ordway D."/>
            <person name="DeGroote M.A."/>
            <person name="Parker T."/>
            <person name="Sizemore C."/>
            <person name="Tallon L.J."/>
            <person name="Sadzewicz L.K."/>
            <person name="Sengamalay N."/>
            <person name="Fraser C.M."/>
            <person name="Hine E."/>
            <person name="Shefchek K.A."/>
            <person name="Das S.P."/>
            <person name="Tettelin H."/>
        </authorList>
    </citation>
    <scope>NUCLEOTIDE SEQUENCE [LARGE SCALE GENOMIC DNA]</scope>
    <source>
        <strain evidence="2 3">21</strain>
    </source>
</reference>
<organism evidence="2 3">
    <name type="scientific">Mycobacteroides abscessus 21</name>
    <dbReference type="NCBI Taxonomy" id="1299324"/>
    <lineage>
        <taxon>Bacteria</taxon>
        <taxon>Bacillati</taxon>
        <taxon>Actinomycetota</taxon>
        <taxon>Actinomycetes</taxon>
        <taxon>Mycobacteriales</taxon>
        <taxon>Mycobacteriaceae</taxon>
        <taxon>Mycobacteroides</taxon>
        <taxon>Mycobacteroides abscessus</taxon>
    </lineage>
</organism>
<dbReference type="AlphaFoldDB" id="A0A829Q985"/>
<accession>A0A829Q985</accession>
<name>A0A829Q985_9MYCO</name>
<dbReference type="EMBL" id="JAOF01000001">
    <property type="protein sequence ID" value="EUA49235.1"/>
    <property type="molecule type" value="Genomic_DNA"/>
</dbReference>
<evidence type="ECO:0000256" key="1">
    <source>
        <dbReference type="SAM" id="MobiDB-lite"/>
    </source>
</evidence>
<feature type="region of interest" description="Disordered" evidence="1">
    <location>
        <begin position="17"/>
        <end position="37"/>
    </location>
</feature>
<gene>
    <name evidence="2" type="ORF">I543_5122</name>
</gene>
<evidence type="ECO:0000313" key="3">
    <source>
        <dbReference type="Proteomes" id="UP000020103"/>
    </source>
</evidence>
<evidence type="ECO:0000313" key="2">
    <source>
        <dbReference type="EMBL" id="EUA49235.1"/>
    </source>
</evidence>
<comment type="caution">
    <text evidence="2">The sequence shown here is derived from an EMBL/GenBank/DDBJ whole genome shotgun (WGS) entry which is preliminary data.</text>
</comment>
<dbReference type="Proteomes" id="UP000020103">
    <property type="component" value="Unassembled WGS sequence"/>
</dbReference>